<accession>A0A0L0DVM1</accession>
<dbReference type="GeneID" id="25561842"/>
<keyword evidence="3" id="KW-1185">Reference proteome</keyword>
<dbReference type="EMBL" id="GL349440">
    <property type="protein sequence ID" value="KNC56121.1"/>
    <property type="molecule type" value="Genomic_DNA"/>
</dbReference>
<evidence type="ECO:0000313" key="2">
    <source>
        <dbReference type="EMBL" id="KNC56121.1"/>
    </source>
</evidence>
<dbReference type="SUPFAM" id="SSF101478">
    <property type="entry name" value="ADP-ribosylglycohydrolase"/>
    <property type="match status" value="1"/>
</dbReference>
<evidence type="ECO:0000256" key="1">
    <source>
        <dbReference type="PIRSR" id="PIRSR605502-1"/>
    </source>
</evidence>
<gene>
    <name evidence="2" type="ORF">AMSG_02138</name>
</gene>
<dbReference type="GO" id="GO:0046872">
    <property type="term" value="F:metal ion binding"/>
    <property type="evidence" value="ECO:0007669"/>
    <property type="project" value="UniProtKB-KW"/>
</dbReference>
<evidence type="ECO:0000313" key="3">
    <source>
        <dbReference type="Proteomes" id="UP000054408"/>
    </source>
</evidence>
<dbReference type="Gene3D" id="1.10.4080.10">
    <property type="entry name" value="ADP-ribosylation/Crystallin J1"/>
    <property type="match status" value="1"/>
</dbReference>
<keyword evidence="2" id="KW-0378">Hydrolase</keyword>
<dbReference type="Pfam" id="PF03747">
    <property type="entry name" value="ADP_ribosyl_GH"/>
    <property type="match status" value="1"/>
</dbReference>
<reference evidence="2 3" key="1">
    <citation type="submission" date="2010-05" db="EMBL/GenBank/DDBJ databases">
        <title>The Genome Sequence of Thecamonas trahens ATCC 50062.</title>
        <authorList>
            <consortium name="The Broad Institute Genome Sequencing Platform"/>
            <person name="Russ C."/>
            <person name="Cuomo C."/>
            <person name="Shea T."/>
            <person name="Young S.K."/>
            <person name="Zeng Q."/>
            <person name="Koehrsen M."/>
            <person name="Haas B."/>
            <person name="Borodovsky M."/>
            <person name="Guigo R."/>
            <person name="Alvarado L."/>
            <person name="Berlin A."/>
            <person name="Bochicchio J."/>
            <person name="Borenstein D."/>
            <person name="Chapman S."/>
            <person name="Chen Z."/>
            <person name="Freedman E."/>
            <person name="Gellesch M."/>
            <person name="Goldberg J."/>
            <person name="Griggs A."/>
            <person name="Gujja S."/>
            <person name="Heilman E."/>
            <person name="Heiman D."/>
            <person name="Hepburn T."/>
            <person name="Howarth C."/>
            <person name="Jen D."/>
            <person name="Larson L."/>
            <person name="Mehta T."/>
            <person name="Park D."/>
            <person name="Pearson M."/>
            <person name="Roberts A."/>
            <person name="Saif S."/>
            <person name="Shenoy N."/>
            <person name="Sisk P."/>
            <person name="Stolte C."/>
            <person name="Sykes S."/>
            <person name="Thomson T."/>
            <person name="Walk T."/>
            <person name="White J."/>
            <person name="Yandava C."/>
            <person name="Burger G."/>
            <person name="Gray M.W."/>
            <person name="Holland P.W.H."/>
            <person name="King N."/>
            <person name="Lang F.B.F."/>
            <person name="Roger A.J."/>
            <person name="Ruiz-Trillo I."/>
            <person name="Lander E."/>
            <person name="Nusbaum C."/>
        </authorList>
    </citation>
    <scope>NUCLEOTIDE SEQUENCE [LARGE SCALE GENOMIC DNA]</scope>
    <source>
        <strain evidence="2 3">ATCC 50062</strain>
    </source>
</reference>
<feature type="binding site" evidence="1">
    <location>
        <position position="312"/>
    </location>
    <ligand>
        <name>Mg(2+)</name>
        <dbReference type="ChEBI" id="CHEBI:18420"/>
        <label>1</label>
    </ligand>
</feature>
<organism evidence="2 3">
    <name type="scientific">Thecamonas trahens ATCC 50062</name>
    <dbReference type="NCBI Taxonomy" id="461836"/>
    <lineage>
        <taxon>Eukaryota</taxon>
        <taxon>Apusozoa</taxon>
        <taxon>Apusomonadida</taxon>
        <taxon>Apusomonadidae</taxon>
        <taxon>Thecamonas</taxon>
    </lineage>
</organism>
<dbReference type="InterPro" id="IPR005502">
    <property type="entry name" value="Ribosyl_crysJ1"/>
</dbReference>
<keyword evidence="1" id="KW-0460">Magnesium</keyword>
<keyword evidence="1" id="KW-0479">Metal-binding</keyword>
<dbReference type="AlphaFoldDB" id="A0A0L0DVM1"/>
<dbReference type="RefSeq" id="XP_013761163.1">
    <property type="nucleotide sequence ID" value="XM_013905709.1"/>
</dbReference>
<comment type="cofactor">
    <cofactor evidence="1">
        <name>Mg(2+)</name>
        <dbReference type="ChEBI" id="CHEBI:18420"/>
    </cofactor>
    <text evidence="1">Binds 2 magnesium ions per subunit.</text>
</comment>
<dbReference type="InterPro" id="IPR050792">
    <property type="entry name" value="ADP-ribosylglycohydrolase"/>
</dbReference>
<dbReference type="OrthoDB" id="410104at2759"/>
<dbReference type="PANTHER" id="PTHR16222">
    <property type="entry name" value="ADP-RIBOSYLGLYCOHYDROLASE"/>
    <property type="match status" value="1"/>
</dbReference>
<sequence>MSASPPSAELSARARGGMVGLAVCDALGTSVEFCARGSFPPVTDLRGGGPFDLLPGQYTDDTAMALASAFVLLDSGWRSDPHHAAALLDAYAEWWRSGHWSPNARCFDIGRTVSAALRVYAGHADDLSSRDAWLARAMAGDADDDRRSGNGSLMKVLPHLLASAAAVATAPDPATAATRVIAAAVDASRLTHPSAIASDCISIYGMMVFGALLGYETDAAALMPDADGTPYTLPGLDPSKVWASLCEPVRSMLATRAYATAMPDESGDPGEAITASGYVLKSLEAAMWALNHANGSFERGATLAVNLGDDADTVGAIYGALAGTLFGEAAIPESWRSELAHAALLAAVGEWLVAMPSLDADVGALTSENAGATAADALLRVVESGYHAIYNKFSPGPGPPCVWPGGYPSTDAMQTDVDAKLTAAFAAAADAEPGYDSGVHDCILATFSKQAAADKAILERALRARPARTSLLGAIKLAKSS</sequence>
<name>A0A0L0DVM1_THETB</name>
<dbReference type="GO" id="GO:0016787">
    <property type="term" value="F:hydrolase activity"/>
    <property type="evidence" value="ECO:0007669"/>
    <property type="project" value="UniProtKB-KW"/>
</dbReference>
<dbReference type="InterPro" id="IPR036705">
    <property type="entry name" value="Ribosyl_crysJ1_sf"/>
</dbReference>
<proteinExistence type="predicted"/>
<dbReference type="PANTHER" id="PTHR16222:SF12">
    <property type="entry name" value="ADP-RIBOSYLGLYCOHYDROLASE-RELATED"/>
    <property type="match status" value="1"/>
</dbReference>
<feature type="binding site" evidence="1">
    <location>
        <position position="59"/>
    </location>
    <ligand>
        <name>Mg(2+)</name>
        <dbReference type="ChEBI" id="CHEBI:18420"/>
        <label>1</label>
    </ligand>
</feature>
<protein>
    <submittedName>
        <fullName evidence="2">ADP-ribosylglycohydrolase</fullName>
    </submittedName>
</protein>
<feature type="binding site" evidence="1">
    <location>
        <position position="310"/>
    </location>
    <ligand>
        <name>Mg(2+)</name>
        <dbReference type="ChEBI" id="CHEBI:18420"/>
        <label>1</label>
    </ligand>
</feature>
<dbReference type="OMA" id="VEFCARG"/>
<dbReference type="Proteomes" id="UP000054408">
    <property type="component" value="Unassembled WGS sequence"/>
</dbReference>
<feature type="binding site" evidence="1">
    <location>
        <position position="60"/>
    </location>
    <ligand>
        <name>Mg(2+)</name>
        <dbReference type="ChEBI" id="CHEBI:18420"/>
        <label>1</label>
    </ligand>
</feature>
<dbReference type="eggNOG" id="ENOG502RZ0J">
    <property type="taxonomic scope" value="Eukaryota"/>
</dbReference>
<feature type="binding site" evidence="1">
    <location>
        <position position="61"/>
    </location>
    <ligand>
        <name>Mg(2+)</name>
        <dbReference type="ChEBI" id="CHEBI:18420"/>
        <label>1</label>
    </ligand>
</feature>
<feature type="binding site" evidence="1">
    <location>
        <position position="313"/>
    </location>
    <ligand>
        <name>Mg(2+)</name>
        <dbReference type="ChEBI" id="CHEBI:18420"/>
        <label>1</label>
    </ligand>
</feature>